<dbReference type="GO" id="GO:0002143">
    <property type="term" value="P:tRNA wobble position uridine thiolation"/>
    <property type="evidence" value="ECO:0007669"/>
    <property type="project" value="InterPro"/>
</dbReference>
<protein>
    <submittedName>
        <fullName evidence="1">Protein TusB</fullName>
    </submittedName>
</protein>
<keyword evidence="2" id="KW-1185">Reference proteome</keyword>
<dbReference type="SUPFAM" id="SSF75169">
    <property type="entry name" value="DsrEFH-like"/>
    <property type="match status" value="1"/>
</dbReference>
<dbReference type="Proteomes" id="UP000196573">
    <property type="component" value="Unassembled WGS sequence"/>
</dbReference>
<reference evidence="1 2" key="1">
    <citation type="submission" date="2017-03" db="EMBL/GenBank/DDBJ databases">
        <authorList>
            <person name="Afonso C.L."/>
            <person name="Miller P.J."/>
            <person name="Scott M.A."/>
            <person name="Spackman E."/>
            <person name="Goraichik I."/>
            <person name="Dimitrov K.M."/>
            <person name="Suarez D.L."/>
            <person name="Swayne D.E."/>
        </authorList>
    </citation>
    <scope>NUCLEOTIDE SEQUENCE [LARGE SCALE GENOMIC DNA]</scope>
    <source>
        <strain evidence="1">SB41UT1</strain>
    </source>
</reference>
<dbReference type="AlphaFoldDB" id="A0A1X7AM54"/>
<dbReference type="Pfam" id="PF04077">
    <property type="entry name" value="DsrH"/>
    <property type="match status" value="1"/>
</dbReference>
<dbReference type="NCBIfam" id="TIGR03011">
    <property type="entry name" value="sulf_tusB_dsrH"/>
    <property type="match status" value="1"/>
</dbReference>
<evidence type="ECO:0000313" key="1">
    <source>
        <dbReference type="EMBL" id="SMA48982.1"/>
    </source>
</evidence>
<name>A0A1X7AM54_9GAMM</name>
<dbReference type="InterPro" id="IPR007215">
    <property type="entry name" value="Sulphur_relay_TusB/DsrH"/>
</dbReference>
<dbReference type="InterPro" id="IPR027396">
    <property type="entry name" value="DsrEFH-like"/>
</dbReference>
<evidence type="ECO:0000313" key="2">
    <source>
        <dbReference type="Proteomes" id="UP000196573"/>
    </source>
</evidence>
<dbReference type="OrthoDB" id="9795117at2"/>
<dbReference type="EMBL" id="FWPT01000007">
    <property type="protein sequence ID" value="SMA48982.1"/>
    <property type="molecule type" value="Genomic_DNA"/>
</dbReference>
<dbReference type="Gene3D" id="3.40.1260.10">
    <property type="entry name" value="DsrEFH-like"/>
    <property type="match status" value="1"/>
</dbReference>
<accession>A0A1X7AM54</accession>
<sequence length="100" mass="10637">MTTLHLISKPAGHPAVSQALSVAQPGDALLFLGDGVTTLMAGSQGFQVLADLDREITLYGLAADIQARGLSTRLAERVVMADDDLFVTLTAQHARTLSWF</sequence>
<organism evidence="1 2">
    <name type="scientific">Parendozoicomonas haliclonae</name>
    <dbReference type="NCBI Taxonomy" id="1960125"/>
    <lineage>
        <taxon>Bacteria</taxon>
        <taxon>Pseudomonadati</taxon>
        <taxon>Pseudomonadota</taxon>
        <taxon>Gammaproteobacteria</taxon>
        <taxon>Oceanospirillales</taxon>
        <taxon>Endozoicomonadaceae</taxon>
        <taxon>Parendozoicomonas</taxon>
    </lineage>
</organism>
<dbReference type="GO" id="GO:1990228">
    <property type="term" value="C:sulfurtransferase complex"/>
    <property type="evidence" value="ECO:0007669"/>
    <property type="project" value="TreeGrafter"/>
</dbReference>
<dbReference type="PANTHER" id="PTHR37526:SF1">
    <property type="entry name" value="PROTEIN TUSB"/>
    <property type="match status" value="1"/>
</dbReference>
<dbReference type="RefSeq" id="WP_087111273.1">
    <property type="nucleotide sequence ID" value="NZ_CBCSCN010000007.1"/>
</dbReference>
<gene>
    <name evidence="1" type="primary">tusB</name>
    <name evidence="1" type="ORF">EHSB41UT_02978</name>
</gene>
<proteinExistence type="predicted"/>
<dbReference type="PANTHER" id="PTHR37526">
    <property type="entry name" value="PROTEIN TUSB"/>
    <property type="match status" value="1"/>
</dbReference>